<dbReference type="GeneID" id="5019333"/>
<dbReference type="EMBL" id="CT868042">
    <property type="protein sequence ID" value="CAK66151.1"/>
    <property type="molecule type" value="Genomic_DNA"/>
</dbReference>
<organism evidence="1 2">
    <name type="scientific">Paramecium tetraurelia</name>
    <dbReference type="NCBI Taxonomy" id="5888"/>
    <lineage>
        <taxon>Eukaryota</taxon>
        <taxon>Sar</taxon>
        <taxon>Alveolata</taxon>
        <taxon>Ciliophora</taxon>
        <taxon>Intramacronucleata</taxon>
        <taxon>Oligohymenophorea</taxon>
        <taxon>Peniculida</taxon>
        <taxon>Parameciidae</taxon>
        <taxon>Paramecium</taxon>
    </lineage>
</organism>
<evidence type="ECO:0000313" key="1">
    <source>
        <dbReference type="EMBL" id="CAK66151.1"/>
    </source>
</evidence>
<gene>
    <name evidence="1" type="ORF">GSPATT00035280001</name>
</gene>
<keyword evidence="2" id="KW-1185">Reference proteome</keyword>
<reference evidence="1 2" key="1">
    <citation type="journal article" date="2006" name="Nature">
        <title>Global trends of whole-genome duplications revealed by the ciliate Paramecium tetraurelia.</title>
        <authorList>
            <consortium name="Genoscope"/>
            <person name="Aury J.-M."/>
            <person name="Jaillon O."/>
            <person name="Duret L."/>
            <person name="Noel B."/>
            <person name="Jubin C."/>
            <person name="Porcel B.M."/>
            <person name="Segurens B."/>
            <person name="Daubin V."/>
            <person name="Anthouard V."/>
            <person name="Aiach N."/>
            <person name="Arnaiz O."/>
            <person name="Billaut A."/>
            <person name="Beisson J."/>
            <person name="Blanc I."/>
            <person name="Bouhouche K."/>
            <person name="Camara F."/>
            <person name="Duharcourt S."/>
            <person name="Guigo R."/>
            <person name="Gogendeau D."/>
            <person name="Katinka M."/>
            <person name="Keller A.-M."/>
            <person name="Kissmehl R."/>
            <person name="Klotz C."/>
            <person name="Koll F."/>
            <person name="Le Moue A."/>
            <person name="Lepere C."/>
            <person name="Malinsky S."/>
            <person name="Nowacki M."/>
            <person name="Nowak J.K."/>
            <person name="Plattner H."/>
            <person name="Poulain J."/>
            <person name="Ruiz F."/>
            <person name="Serrano V."/>
            <person name="Zagulski M."/>
            <person name="Dessen P."/>
            <person name="Betermier M."/>
            <person name="Weissenbach J."/>
            <person name="Scarpelli C."/>
            <person name="Schachter V."/>
            <person name="Sperling L."/>
            <person name="Meyer E."/>
            <person name="Cohen J."/>
            <person name="Wincker P."/>
        </authorList>
    </citation>
    <scope>NUCLEOTIDE SEQUENCE [LARGE SCALE GENOMIC DNA]</scope>
    <source>
        <strain evidence="1 2">Stock d4-2</strain>
    </source>
</reference>
<dbReference type="OMA" id="TTKQMDY"/>
<dbReference type="InParanoid" id="A0C5T4"/>
<accession>A0C5T4</accession>
<dbReference type="AlphaFoldDB" id="A0C5T4"/>
<evidence type="ECO:0000313" key="2">
    <source>
        <dbReference type="Proteomes" id="UP000000600"/>
    </source>
</evidence>
<dbReference type="KEGG" id="ptm:GSPATT00035280001"/>
<name>A0C5T4_PARTE</name>
<dbReference type="Proteomes" id="UP000000600">
    <property type="component" value="Unassembled WGS sequence"/>
</dbReference>
<dbReference type="HOGENOM" id="CLU_057611_0_0_1"/>
<dbReference type="RefSeq" id="XP_001433548.1">
    <property type="nucleotide sequence ID" value="XM_001433511.1"/>
</dbReference>
<sequence length="401" mass="46800">MSKKSTYVSIGREIEQGRMTRSSGFSDALNEKELRNRATSLLQKPQLKKFYKSRKDGAIIKPNKVGEQQRNNYLDKLNLSNLESAAPPKSAASYQSSTTTQPLCFEIDFDWLDYCDDQKFKQLFKEDLKDIADIELYVEENQSYLCHIFAQCACAKCTCNKCICQYKKKSELNYAYGMLTSNRFDYVPKQNKCFTPIITQSHYDNIGLPVASMQFNSTQRDNYKWIPQDRSRTAAKSMYESHNLPTGQTTNNVRIFIQQSCSHSSIGRTILPIYLRPHSFALLTNYRNQFIWKVKDENQPTAEDVKQKQLQYKNILYIYSQTIAKIYPNQLRSLYQESFVQKNQKPLRVFVKPEEIIPCCAYQGQYITTKQMDYEGKQITAKEIQQKPWKGRLIKKLQNIQ</sequence>
<proteinExistence type="predicted"/>
<dbReference type="OrthoDB" id="297683at2759"/>
<protein>
    <submittedName>
        <fullName evidence="1">Uncharacterized protein</fullName>
    </submittedName>
</protein>